<dbReference type="SUPFAM" id="SSF88659">
    <property type="entry name" value="Sigma3 and sigma4 domains of RNA polymerase sigma factors"/>
    <property type="match status" value="1"/>
</dbReference>
<dbReference type="InterPro" id="IPR013324">
    <property type="entry name" value="RNA_pol_sigma_r3/r4-like"/>
</dbReference>
<dbReference type="InterPro" id="IPR039425">
    <property type="entry name" value="RNA_pol_sigma-70-like"/>
</dbReference>
<dbReference type="Gene3D" id="1.10.1740.10">
    <property type="match status" value="1"/>
</dbReference>
<keyword evidence="4" id="KW-0238">DNA-binding</keyword>
<dbReference type="EMBL" id="LAZR01042578">
    <property type="protein sequence ID" value="KKL09195.1"/>
    <property type="molecule type" value="Genomic_DNA"/>
</dbReference>
<evidence type="ECO:0000256" key="5">
    <source>
        <dbReference type="ARBA" id="ARBA00023163"/>
    </source>
</evidence>
<dbReference type="InterPro" id="IPR007627">
    <property type="entry name" value="RNA_pol_sigma70_r2"/>
</dbReference>
<dbReference type="PANTHER" id="PTHR43133:SF8">
    <property type="entry name" value="RNA POLYMERASE SIGMA FACTOR HI_1459-RELATED"/>
    <property type="match status" value="1"/>
</dbReference>
<sequence>MTKESQQLITSILAGDNDACERVVKLYSDYVRRILCSITQLAPVDIDDLQQEVFLRVFTKLSGFHRKSELSTWVYSIARNVGFDYLRRLQQKRNLKLEFRNHLKGLDDDGYSFVFPDEISVLDRAVMQEKIEYVFSILTEDQKRLVILRAQGYTYKELGECFGVSHNT</sequence>
<proteinExistence type="inferred from homology"/>
<accession>A0A0F9AII9</accession>
<comment type="similarity">
    <text evidence="1">Belongs to the sigma-70 factor family. ECF subfamily.</text>
</comment>
<dbReference type="GO" id="GO:0006352">
    <property type="term" value="P:DNA-templated transcription initiation"/>
    <property type="evidence" value="ECO:0007669"/>
    <property type="project" value="InterPro"/>
</dbReference>
<comment type="caution">
    <text evidence="7">The sequence shown here is derived from an EMBL/GenBank/DDBJ whole genome shotgun (WGS) entry which is preliminary data.</text>
</comment>
<feature type="domain" description="RNA polymerase sigma-70 region 2" evidence="6">
    <location>
        <begin position="24"/>
        <end position="90"/>
    </location>
</feature>
<name>A0A0F9AII9_9ZZZZ</name>
<reference evidence="7" key="1">
    <citation type="journal article" date="2015" name="Nature">
        <title>Complex archaea that bridge the gap between prokaryotes and eukaryotes.</title>
        <authorList>
            <person name="Spang A."/>
            <person name="Saw J.H."/>
            <person name="Jorgensen S.L."/>
            <person name="Zaremba-Niedzwiedzka K."/>
            <person name="Martijn J."/>
            <person name="Lind A.E."/>
            <person name="van Eijk R."/>
            <person name="Schleper C."/>
            <person name="Guy L."/>
            <person name="Ettema T.J."/>
        </authorList>
    </citation>
    <scope>NUCLEOTIDE SEQUENCE</scope>
</reference>
<dbReference type="AlphaFoldDB" id="A0A0F9AII9"/>
<dbReference type="Pfam" id="PF04542">
    <property type="entry name" value="Sigma70_r2"/>
    <property type="match status" value="1"/>
</dbReference>
<evidence type="ECO:0000256" key="2">
    <source>
        <dbReference type="ARBA" id="ARBA00023015"/>
    </source>
</evidence>
<evidence type="ECO:0000256" key="1">
    <source>
        <dbReference type="ARBA" id="ARBA00010641"/>
    </source>
</evidence>
<evidence type="ECO:0000256" key="3">
    <source>
        <dbReference type="ARBA" id="ARBA00023082"/>
    </source>
</evidence>
<dbReference type="InterPro" id="IPR013325">
    <property type="entry name" value="RNA_pol_sigma_r2"/>
</dbReference>
<evidence type="ECO:0000313" key="7">
    <source>
        <dbReference type="EMBL" id="KKL09195.1"/>
    </source>
</evidence>
<keyword evidence="5" id="KW-0804">Transcription</keyword>
<dbReference type="PANTHER" id="PTHR43133">
    <property type="entry name" value="RNA POLYMERASE ECF-TYPE SIGMA FACTO"/>
    <property type="match status" value="1"/>
</dbReference>
<gene>
    <name evidence="7" type="ORF">LCGC14_2568300</name>
</gene>
<dbReference type="GO" id="GO:0016987">
    <property type="term" value="F:sigma factor activity"/>
    <property type="evidence" value="ECO:0007669"/>
    <property type="project" value="UniProtKB-KW"/>
</dbReference>
<dbReference type="NCBIfam" id="TIGR02937">
    <property type="entry name" value="sigma70-ECF"/>
    <property type="match status" value="1"/>
</dbReference>
<protein>
    <recommendedName>
        <fullName evidence="6">RNA polymerase sigma-70 region 2 domain-containing protein</fullName>
    </recommendedName>
</protein>
<evidence type="ECO:0000256" key="4">
    <source>
        <dbReference type="ARBA" id="ARBA00023125"/>
    </source>
</evidence>
<keyword evidence="2" id="KW-0805">Transcription regulation</keyword>
<feature type="non-terminal residue" evidence="7">
    <location>
        <position position="168"/>
    </location>
</feature>
<dbReference type="InterPro" id="IPR014284">
    <property type="entry name" value="RNA_pol_sigma-70_dom"/>
</dbReference>
<keyword evidence="3" id="KW-0731">Sigma factor</keyword>
<evidence type="ECO:0000259" key="6">
    <source>
        <dbReference type="Pfam" id="PF04542"/>
    </source>
</evidence>
<dbReference type="GO" id="GO:0003677">
    <property type="term" value="F:DNA binding"/>
    <property type="evidence" value="ECO:0007669"/>
    <property type="project" value="UniProtKB-KW"/>
</dbReference>
<organism evidence="7">
    <name type="scientific">marine sediment metagenome</name>
    <dbReference type="NCBI Taxonomy" id="412755"/>
    <lineage>
        <taxon>unclassified sequences</taxon>
        <taxon>metagenomes</taxon>
        <taxon>ecological metagenomes</taxon>
    </lineage>
</organism>
<dbReference type="SUPFAM" id="SSF88946">
    <property type="entry name" value="Sigma2 domain of RNA polymerase sigma factors"/>
    <property type="match status" value="1"/>
</dbReference>